<reference evidence="4 5" key="1">
    <citation type="journal article" date="2013" name="Nature">
        <title>Insights into bilaterian evolution from three spiralian genomes.</title>
        <authorList>
            <person name="Simakov O."/>
            <person name="Marletaz F."/>
            <person name="Cho S.J."/>
            <person name="Edsinger-Gonzales E."/>
            <person name="Havlak P."/>
            <person name="Hellsten U."/>
            <person name="Kuo D.H."/>
            <person name="Larsson T."/>
            <person name="Lv J."/>
            <person name="Arendt D."/>
            <person name="Savage R."/>
            <person name="Osoegawa K."/>
            <person name="de Jong P."/>
            <person name="Grimwood J."/>
            <person name="Chapman J.A."/>
            <person name="Shapiro H."/>
            <person name="Aerts A."/>
            <person name="Otillar R.P."/>
            <person name="Terry A.Y."/>
            <person name="Boore J.L."/>
            <person name="Grigoriev I.V."/>
            <person name="Lindberg D.R."/>
            <person name="Seaver E.C."/>
            <person name="Weisblat D.A."/>
            <person name="Putnam N.H."/>
            <person name="Rokhsar D.S."/>
        </authorList>
    </citation>
    <scope>NUCLEOTIDE SEQUENCE [LARGE SCALE GENOMIC DNA]</scope>
</reference>
<evidence type="ECO:0000256" key="1">
    <source>
        <dbReference type="SAM" id="MobiDB-lite"/>
    </source>
</evidence>
<dbReference type="KEGG" id="lgi:LOTGIDRAFT_153557"/>
<dbReference type="OrthoDB" id="429851at2759"/>
<dbReference type="InterPro" id="IPR053958">
    <property type="entry name" value="HMGCR/SNAP/NPC1-like_SSD"/>
</dbReference>
<evidence type="ECO:0000259" key="3">
    <source>
        <dbReference type="PROSITE" id="PS50156"/>
    </source>
</evidence>
<evidence type="ECO:0000313" key="4">
    <source>
        <dbReference type="EMBL" id="ESO91123.1"/>
    </source>
</evidence>
<dbReference type="RefSeq" id="XP_009057835.1">
    <property type="nucleotide sequence ID" value="XM_009059587.1"/>
</dbReference>
<organism evidence="4 5">
    <name type="scientific">Lottia gigantea</name>
    <name type="common">Giant owl limpet</name>
    <dbReference type="NCBI Taxonomy" id="225164"/>
    <lineage>
        <taxon>Eukaryota</taxon>
        <taxon>Metazoa</taxon>
        <taxon>Spiralia</taxon>
        <taxon>Lophotrochozoa</taxon>
        <taxon>Mollusca</taxon>
        <taxon>Gastropoda</taxon>
        <taxon>Patellogastropoda</taxon>
        <taxon>Lottioidea</taxon>
        <taxon>Lottiidae</taxon>
        <taxon>Lottia</taxon>
    </lineage>
</organism>
<feature type="transmembrane region" description="Helical" evidence="2">
    <location>
        <begin position="1227"/>
        <end position="1246"/>
    </location>
</feature>
<dbReference type="Gene3D" id="1.20.1640.10">
    <property type="entry name" value="Multidrug efflux transporter AcrB transmembrane domain"/>
    <property type="match status" value="2"/>
</dbReference>
<feature type="transmembrane region" description="Helical" evidence="2">
    <location>
        <begin position="1108"/>
        <end position="1131"/>
    </location>
</feature>
<feature type="transmembrane region" description="Helical" evidence="2">
    <location>
        <begin position="623"/>
        <end position="643"/>
    </location>
</feature>
<dbReference type="Pfam" id="PF12349">
    <property type="entry name" value="Sterol-sensing"/>
    <property type="match status" value="1"/>
</dbReference>
<keyword evidence="2" id="KW-0472">Membrane</keyword>
<evidence type="ECO:0000256" key="2">
    <source>
        <dbReference type="SAM" id="Phobius"/>
    </source>
</evidence>
<feature type="compositionally biased region" description="Low complexity" evidence="1">
    <location>
        <begin position="783"/>
        <end position="802"/>
    </location>
</feature>
<proteinExistence type="predicted"/>
<keyword evidence="2" id="KW-1133">Transmembrane helix</keyword>
<dbReference type="EMBL" id="KB202283">
    <property type="protein sequence ID" value="ESO91123.1"/>
    <property type="molecule type" value="Genomic_DNA"/>
</dbReference>
<feature type="transmembrane region" description="Helical" evidence="2">
    <location>
        <begin position="353"/>
        <end position="374"/>
    </location>
</feature>
<dbReference type="HOGENOM" id="CLU_007038_0_0_1"/>
<feature type="transmembrane region" description="Helical" evidence="2">
    <location>
        <begin position="1074"/>
        <end position="1096"/>
    </location>
</feature>
<dbReference type="GeneID" id="20236020"/>
<dbReference type="OMA" id="RWDYSRT"/>
<dbReference type="PANTHER" id="PTHR46687:SF1">
    <property type="entry name" value="PROTEIN DISPATCHED HOMOLOG 3"/>
    <property type="match status" value="1"/>
</dbReference>
<dbReference type="SUPFAM" id="SSF82866">
    <property type="entry name" value="Multidrug efflux transporter AcrB transmembrane domain"/>
    <property type="match status" value="2"/>
</dbReference>
<feature type="compositionally biased region" description="Low complexity" evidence="1">
    <location>
        <begin position="757"/>
        <end position="774"/>
    </location>
</feature>
<name>V3ZIL1_LOTGI</name>
<keyword evidence="2" id="KW-0812">Transmembrane</keyword>
<feature type="transmembrane region" description="Helical" evidence="2">
    <location>
        <begin position="448"/>
        <end position="472"/>
    </location>
</feature>
<feature type="transmembrane region" description="Helical" evidence="2">
    <location>
        <begin position="381"/>
        <end position="403"/>
    </location>
</feature>
<dbReference type="PROSITE" id="PS50156">
    <property type="entry name" value="SSD"/>
    <property type="match status" value="1"/>
</dbReference>
<gene>
    <name evidence="4" type="ORF">LOTGIDRAFT_153557</name>
</gene>
<dbReference type="AlphaFoldDB" id="V3ZIL1"/>
<feature type="transmembrane region" description="Helical" evidence="2">
    <location>
        <begin position="1195"/>
        <end position="1215"/>
    </location>
</feature>
<protein>
    <recommendedName>
        <fullName evidence="3">SSD domain-containing protein</fullName>
    </recommendedName>
</protein>
<accession>V3ZIL1</accession>
<dbReference type="STRING" id="225164.V3ZIL1"/>
<feature type="transmembrane region" description="Helical" evidence="2">
    <location>
        <begin position="61"/>
        <end position="86"/>
    </location>
</feature>
<feature type="compositionally biased region" description="Basic and acidic residues" evidence="1">
    <location>
        <begin position="129"/>
        <end position="149"/>
    </location>
</feature>
<dbReference type="Proteomes" id="UP000030746">
    <property type="component" value="Unassembled WGS sequence"/>
</dbReference>
<evidence type="ECO:0000313" key="5">
    <source>
        <dbReference type="Proteomes" id="UP000030746"/>
    </source>
</evidence>
<dbReference type="CTD" id="20236020"/>
<feature type="region of interest" description="Disordered" evidence="1">
    <location>
        <begin position="125"/>
        <end position="152"/>
    </location>
</feature>
<feature type="transmembrane region" description="Helical" evidence="2">
    <location>
        <begin position="415"/>
        <end position="436"/>
    </location>
</feature>
<keyword evidence="5" id="KW-1185">Reference proteome</keyword>
<feature type="transmembrane region" description="Helical" evidence="2">
    <location>
        <begin position="1047"/>
        <end position="1067"/>
    </location>
</feature>
<dbReference type="InterPro" id="IPR000731">
    <property type="entry name" value="SSD"/>
</dbReference>
<dbReference type="PANTHER" id="PTHR46687">
    <property type="entry name" value="PROTEIN DISPATCHED HOMOLOG 3"/>
    <property type="match status" value="1"/>
</dbReference>
<feature type="transmembrane region" description="Helical" evidence="2">
    <location>
        <begin position="484"/>
        <end position="510"/>
    </location>
</feature>
<feature type="domain" description="SSD" evidence="3">
    <location>
        <begin position="380"/>
        <end position="509"/>
    </location>
</feature>
<dbReference type="InterPro" id="IPR042480">
    <property type="entry name" value="DISP3"/>
</dbReference>
<dbReference type="GO" id="GO:0005737">
    <property type="term" value="C:cytoplasm"/>
    <property type="evidence" value="ECO:0007669"/>
    <property type="project" value="TreeGrafter"/>
</dbReference>
<feature type="transmembrane region" description="Helical" evidence="2">
    <location>
        <begin position="1152"/>
        <end position="1175"/>
    </location>
</feature>
<feature type="region of interest" description="Disordered" evidence="1">
    <location>
        <begin position="756"/>
        <end position="827"/>
    </location>
</feature>
<sequence length="1262" mass="142188">MPCLLLTDRRRYNGYDLLATQDGVDVNELLDDQSIMSPQMTDGSRQEESSRRCRCKKHCKYCDIIICVLVLFVMSAVSLSLGWYSWFGLETQPVIDKSIDAFSIPNHEAYKRYGALQMAESQTRHRLKRDTSHNDDLNKMTMHNEDESRKKRSINKRCALRVQTVPRWKMHLVYLAKGSDRNMFTKERLELVHKVEKQIMNHPQYGQFCFKDLHMAIIDPAIKENKGCAPLNSLMTYFFPTQDSNGQIHYDGLGSHIDDVDSALKFAMNHDEFYYFVDEKINRTYPKSRLIRTEVLFGFPLPDYECGESHEQKEKFKNFEITYIDILSKASNDKVQVLYGGNELFDYEIDSTFWGDITMAAYSLGSIFIIMFILTSFSPWLTVCGIWSILLSFPVAFFFYRVVFKINALGILNGAAAFVIIGIGVDDVFVFINIYHQSNHRSELTSRIFYTLRTAGVATFFTSFTTAAAFAANIASSIPAVYEFGLFMSLIVCSCWITVFIVMPPTLYLWQRLFSRCELRCYRGCKGKTTDCESDGSTSTHSSSISASGSIDVPMLQIDDDPTATFNTETGNDEPMIVLDPVFETPQHTPNTSTMPGFNIGKYILKFLSNYIAPVITHIKGKWIIIGVHLCILMTSIGLLSQLQPASHPPQLFHPDTNLQQLLDLKANFSILDNLRCDRCSGLYMGKYCQLVTVGDVLVFIGTVSNSRECSGLYMVRTVSNSRGCSGLYMSRYPSSKPKVSQPKHNALLPPIFNHATLPQKPQTLPQTTTLSTTEENTAVPHTTASPTTEPTTTLKTTTQKVTLHHEMRHHPTPRPVYPNRPKWKPAERDTAKPVKEGFNACKNNSCNNVKDRPRIQSGTTVYVVFGIKELMLPKVRTGHVINEDKGTVMYNDELPEAFSMNNLQSDKTKKILSDLCTICHRIAQNHHLVQNGSAQCIPAQVPYQMQRFIDMIPECRNLPQSLESYHHQHLDHALGGLNVNRTLKWIAFAFESTTSKGDSYFKAYQKYLEWDRFIEKIKTDILDADSPLRDIYQTSEFWKKVMIEIVAVYSAIYGLVLSLVICIIAVAIFTGHVVLLSIVAFTIIAMICCVVGIFYMAGWEMGAIEAISLSILVGSSVDYCVHLVEGYIIAGKTVLMEGRKNKELRKERTIYALRHIGVAIISSAITTIIAAIPLTQTVIQPFSKFGDILLINTSISILFTITLCAPLLSTFAPARYKASLKAMLKAFIGTCISICVIVIIIYIISKTAFPVPGPNGNPIFP</sequence>